<dbReference type="GO" id="GO:0022857">
    <property type="term" value="F:transmembrane transporter activity"/>
    <property type="evidence" value="ECO:0007669"/>
    <property type="project" value="UniProtKB-UniRule"/>
</dbReference>
<feature type="transmembrane region" description="Helical" evidence="7">
    <location>
        <begin position="203"/>
        <end position="226"/>
    </location>
</feature>
<dbReference type="PIRSF" id="PIRSF006066">
    <property type="entry name" value="HI0050"/>
    <property type="match status" value="1"/>
</dbReference>
<evidence type="ECO:0000256" key="3">
    <source>
        <dbReference type="ARBA" id="ARBA00022519"/>
    </source>
</evidence>
<dbReference type="InterPro" id="IPR010656">
    <property type="entry name" value="DctM"/>
</dbReference>
<sequence>MTIAILSFSFVLLVLVGMPISFAMGISSLLAMLYQSDLPINLLVHRTVMGIDSFVLLAIPLFIFAGSIMEQGGISERLVRFAYTLLGRFRGGLPMVVVGSTMLQSGISGSTVADVSAMSAMTLKPLENEGYPRPYSLSVIGASCAFSILIPPCILMVVVAAVANTSVVAVFAAGVVPAVVIGLMFFAFIHIQARLQNMPRGEAYSFVAILKGLKDALFALGVPILIFGGIRMGVATVTEMAAFAVVYSLLVGGLVYRRLSWRGIYQALVDTCVATGVICLLMGFAMIFGYLLATEGVPGAVAQWIRDNHISPWGVMLITALIFVFIGAVLEGAPAVLIFVPILLPVVRELGIDVVHWLTVVVLASGIGLFVPPTGLAVLVACSVGRVSMQAIIRPLIPFLLLLLAGLAVIMAFPVISIGLPRAMGIPW</sequence>
<dbReference type="EMBL" id="HE965806">
    <property type="protein sequence ID" value="CCJ53794.1"/>
    <property type="molecule type" value="Genomic_DNA"/>
</dbReference>
<dbReference type="GO" id="GO:0005886">
    <property type="term" value="C:plasma membrane"/>
    <property type="evidence" value="ECO:0007669"/>
    <property type="project" value="UniProtKB-SubCell"/>
</dbReference>
<evidence type="ECO:0000256" key="2">
    <source>
        <dbReference type="ARBA" id="ARBA00022475"/>
    </source>
</evidence>
<comment type="subunit">
    <text evidence="7">The complex comprises the extracytoplasmic solute receptor protein and the two transmembrane proteins.</text>
</comment>
<keyword evidence="4 7" id="KW-0812">Transmembrane</keyword>
<dbReference type="Pfam" id="PF06808">
    <property type="entry name" value="DctM"/>
    <property type="match status" value="1"/>
</dbReference>
<dbReference type="KEGG" id="bbh:BN112_1877"/>
<comment type="subcellular location">
    <subcellularLocation>
        <location evidence="1 7">Cell inner membrane</location>
        <topology evidence="1 7">Multi-pass membrane protein</topology>
    </subcellularLocation>
</comment>
<feature type="transmembrane region" description="Helical" evidence="7">
    <location>
        <begin position="135"/>
        <end position="162"/>
    </location>
</feature>
<name>A0A0C6P212_BORBO</name>
<dbReference type="GeneID" id="93203958"/>
<protein>
    <recommendedName>
        <fullName evidence="7">TRAP transporter large permease protein</fullName>
    </recommendedName>
</protein>
<evidence type="ECO:0000313" key="10">
    <source>
        <dbReference type="Proteomes" id="UP000007564"/>
    </source>
</evidence>
<dbReference type="NCBIfam" id="TIGR00786">
    <property type="entry name" value="dctM"/>
    <property type="match status" value="1"/>
</dbReference>
<evidence type="ECO:0000256" key="5">
    <source>
        <dbReference type="ARBA" id="ARBA00022989"/>
    </source>
</evidence>
<comment type="caution">
    <text evidence="7">Lacks conserved residue(s) required for the propagation of feature annotation.</text>
</comment>
<keyword evidence="5 7" id="KW-1133">Transmembrane helix</keyword>
<proteinExistence type="inferred from homology"/>
<reference evidence="9 10" key="1">
    <citation type="journal article" date="2012" name="BMC Genomics">
        <title>Comparative genomics of the classical Bordetella subspecies: the evolution and exchange of virulence-associated diversity amongst closely related pathogens.</title>
        <authorList>
            <person name="Park J."/>
            <person name="Zhang Y."/>
            <person name="Buboltz A.M."/>
            <person name="Zhang X."/>
            <person name="Schuster S.C."/>
            <person name="Ahuja U."/>
            <person name="Liu M."/>
            <person name="Miller J.F."/>
            <person name="Sebaihia M."/>
            <person name="Bentley S.D."/>
            <person name="Parkhill J."/>
            <person name="Harvill E.T."/>
        </authorList>
    </citation>
    <scope>NUCLEOTIDE SEQUENCE [LARGE SCALE GENOMIC DNA]</scope>
    <source>
        <strain evidence="9 10">253</strain>
    </source>
</reference>
<keyword evidence="6 7" id="KW-0472">Membrane</keyword>
<feature type="domain" description="TRAP C4-dicarboxylate transport system permease DctM subunit" evidence="8">
    <location>
        <begin position="9"/>
        <end position="415"/>
    </location>
</feature>
<evidence type="ECO:0000259" key="8">
    <source>
        <dbReference type="Pfam" id="PF06808"/>
    </source>
</evidence>
<keyword evidence="3 7" id="KW-0997">Cell inner membrane</keyword>
<feature type="transmembrane region" description="Helical" evidence="7">
    <location>
        <begin position="268"/>
        <end position="293"/>
    </location>
</feature>
<feature type="transmembrane region" description="Helical" evidence="7">
    <location>
        <begin position="396"/>
        <end position="420"/>
    </location>
</feature>
<evidence type="ECO:0000256" key="6">
    <source>
        <dbReference type="ARBA" id="ARBA00023136"/>
    </source>
</evidence>
<feature type="transmembrane region" description="Helical" evidence="7">
    <location>
        <begin position="168"/>
        <end position="191"/>
    </location>
</feature>
<comment type="function">
    <text evidence="7">Part of the tripartite ATP-independent periplasmic (TRAP) transport system.</text>
</comment>
<keyword evidence="7" id="KW-0813">Transport</keyword>
<comment type="similarity">
    <text evidence="7">Belongs to the TRAP transporter large permease family.</text>
</comment>
<accession>A0A0C6P212</accession>
<organism evidence="9 10">
    <name type="scientific">Bordetella bronchiseptica 253</name>
    <dbReference type="NCBI Taxonomy" id="568707"/>
    <lineage>
        <taxon>Bacteria</taxon>
        <taxon>Pseudomonadati</taxon>
        <taxon>Pseudomonadota</taxon>
        <taxon>Betaproteobacteria</taxon>
        <taxon>Burkholderiales</taxon>
        <taxon>Alcaligenaceae</taxon>
        <taxon>Bordetella</taxon>
    </lineage>
</organism>
<evidence type="ECO:0000256" key="7">
    <source>
        <dbReference type="RuleBase" id="RU369079"/>
    </source>
</evidence>
<dbReference type="AlphaFoldDB" id="A0A0C6P212"/>
<evidence type="ECO:0000313" key="9">
    <source>
        <dbReference type="EMBL" id="CCJ53794.1"/>
    </source>
</evidence>
<dbReference type="PANTHER" id="PTHR33362:SF2">
    <property type="entry name" value="TRAP TRANSPORTER LARGE PERMEASE PROTEIN"/>
    <property type="match status" value="1"/>
</dbReference>
<dbReference type="Proteomes" id="UP000007564">
    <property type="component" value="Chromosome"/>
</dbReference>
<dbReference type="PANTHER" id="PTHR33362">
    <property type="entry name" value="SIALIC ACID TRAP TRANSPORTER PERMEASE PROTEIN SIAT-RELATED"/>
    <property type="match status" value="1"/>
</dbReference>
<dbReference type="InterPro" id="IPR004681">
    <property type="entry name" value="TRAP_DctM"/>
</dbReference>
<dbReference type="OrthoDB" id="9777699at2"/>
<dbReference type="RefSeq" id="WP_003809811.1">
    <property type="nucleotide sequence ID" value="NC_019382.1"/>
</dbReference>
<feature type="transmembrane region" description="Helical" evidence="7">
    <location>
        <begin position="47"/>
        <end position="66"/>
    </location>
</feature>
<evidence type="ECO:0000256" key="1">
    <source>
        <dbReference type="ARBA" id="ARBA00004429"/>
    </source>
</evidence>
<feature type="transmembrane region" description="Helical" evidence="7">
    <location>
        <begin position="232"/>
        <end position="256"/>
    </location>
</feature>
<feature type="transmembrane region" description="Helical" evidence="7">
    <location>
        <begin position="78"/>
        <end position="97"/>
    </location>
</feature>
<evidence type="ECO:0000256" key="4">
    <source>
        <dbReference type="ARBA" id="ARBA00022692"/>
    </source>
</evidence>
<feature type="transmembrane region" description="Helical" evidence="7">
    <location>
        <begin position="354"/>
        <end position="376"/>
    </location>
</feature>
<gene>
    <name evidence="9" type="ORF">BN112_1877</name>
</gene>
<feature type="transmembrane region" description="Helical" evidence="7">
    <location>
        <begin position="313"/>
        <end position="342"/>
    </location>
</feature>
<keyword evidence="2" id="KW-1003">Cell membrane</keyword>
<dbReference type="HOGENOM" id="CLU_019824_4_1_4"/>